<evidence type="ECO:0000256" key="2">
    <source>
        <dbReference type="ARBA" id="ARBA00022525"/>
    </source>
</evidence>
<dbReference type="InterPro" id="IPR036880">
    <property type="entry name" value="Kunitz_BPTI_sf"/>
</dbReference>
<evidence type="ECO:0000256" key="3">
    <source>
        <dbReference type="ARBA" id="ARBA00022690"/>
    </source>
</evidence>
<comment type="subcellular location">
    <subcellularLocation>
        <location evidence="1">Secreted</location>
    </subcellularLocation>
</comment>
<evidence type="ECO:0000313" key="14">
    <source>
        <dbReference type="RefSeq" id="XP_065663315.1"/>
    </source>
</evidence>
<dbReference type="CDD" id="cd22632">
    <property type="entry name" value="Kunitz_ELP-like"/>
    <property type="match status" value="1"/>
</dbReference>
<evidence type="ECO:0000256" key="7">
    <source>
        <dbReference type="PROSITE-ProRule" id="PRU01005"/>
    </source>
</evidence>
<dbReference type="PRINTS" id="PR00759">
    <property type="entry name" value="BASICPTASE"/>
</dbReference>
<dbReference type="Pfam" id="PF00086">
    <property type="entry name" value="Thyroglobulin_1"/>
    <property type="match status" value="3"/>
</dbReference>
<dbReference type="Pfam" id="PF01549">
    <property type="entry name" value="ShK"/>
    <property type="match status" value="3"/>
</dbReference>
<evidence type="ECO:0000313" key="13">
    <source>
        <dbReference type="Proteomes" id="UP001652625"/>
    </source>
</evidence>
<dbReference type="InterPro" id="IPR036857">
    <property type="entry name" value="Thyroglobulin_1_sf"/>
</dbReference>
<feature type="domain" description="BPTI/Kunitz inhibitor" evidence="10">
    <location>
        <begin position="819"/>
        <end position="869"/>
    </location>
</feature>
<comment type="caution">
    <text evidence="7">Lacks conserved residue(s) required for the propagation of feature annotation.</text>
</comment>
<keyword evidence="13" id="KW-1185">Reference proteome</keyword>
<sequence length="2005" mass="218114">MFTKSMWIVALLVIAYSFKLNKGASDGDRHLNAKVINFLKSSSYIEKRFRRQLLLKVVGKGSITLEGECHPSVPLVSCEINYCDFASCPNFPNAECHLNLCGKCEPVYYVNGRKINCYDFQTTYPLLLNSSKNDDHSSPCFKERKQVIQGNKVNEFIVDCEPNGSYKPIQCWPSVGVCWCVNSNGEELFGTRSYFPHRPSCENLVEDCRSKEFGCCPDNKTAAQGLNYEGCSSSTSKCEQLRSMPKFFNFSFRPQCDDNGYFNSVQCWDALNQCWCVNKDGLEIKGSRVNGKKPDCSEVICEDKRNDCQKFAIVPEFCLRLNHFAKEYCRKSCGYCPVTCEDKNDNCPTFAKVPEFCVQLNHYAKEHCRKSCGYCPETIPTQISPTHLTELVADVKEYQSFCEMPPASGPCTSGIIKYFYNPVKMVCEPFFYGGCGGNENNFDNVTMCLRVCDKNAMLNEKKPVVSTTSTPTYQATTDQLSSPAKISTYKLTASPFNFDITDDNGATSRATFTDQVLIDQTSSPDHTLYKDQTLLTISSQESLPTFKVISEKTSNVPSSTYHTYTDQTSNDEMSPTHTPTDLESMNTDQISYYQASTDQAYHNHTYTHQIYESKQEYATENYLETLTSSMSTLDDATYQSQSTESVVISTTNITTSYLISKPDDINLLESLDLNLNECKVRTLIVQRLNSIQEFVKSNTPNCTSDGNFADIQCEKNGYCWCVDQDGNEIAETRLITKPKCPRFKICKDTEEKRKCSEYNNRKYCKVYKNFMKERCPKTCGFCSEHAKRPGCESKFGCCDDGITPKRADERKCPVYKSICDMPVNNGSCNNKFQRFYYDHGHKECKNFFYSGCHGNMNNFLSKEECILRCWSHISSLTLSLTTFKELIITPSNKSSDIYHQTDNNPLTFEPSTSADQDVSKFLPNTADILNENMGSSLLLPTSLIVTTTSLISPLTLELTVSTGHDEFSSLPSTGNILNENNGSTLLLPLEINDSQDTYTDTVASVVASTNADALPLTLKSTVASLVVAANTALTPVTFEPTASTGHDEFSFLAKTANILNKNNGSTLLLPLEISVSQGSNTDTVASLVASTNSDGSPITLESTASTDRDEFSSLPSAANILNENNGSTSYLPLEISVSQVFNTDIVASLVASTNSDGSPITLESTASTDRDEFSSLPSTANILNENNGSTSYLPLEISVSQDSNTDTVASLVASTNADALLLTLKSTVSTDKDEFSSLPSTVNILNENNESVVLTTNTDASPLTLESIVSTDQNEFSSLRITANILNENNGSTLLLPLKISVSQDTNTDTVASLVASTNSDTLPLTLESTASTDHDEFSSLPSTVNILNENNGSTLHLPLDISVSQDSNTDTVASLVTSTNSDTSPLTLESTVASLVVAANTALSPVTFEPTASTGHDEFSFLAKTANILNKNNESTLLLPLKISVSQDTNTDTVASLAASTNSDTSPLTLESTVSTDHDEFSSLPSTVNILNENNGSTLHLPLDISVSQDSNTDTVVSLVTSTNSDTSPSTLESTASTDRDEFSSLPSTAKILNENNGSTLFLPLEIRVSQDSNTGTVASLVASTNTDLSTVTFEPTASTGHDEFSSLPSTANILNKNNGSTLLLPLEINASQDSNTDTVASLVAITNTDASPLTLKSTVSTDQDEFSSLPSTANILNENNGSTLLLPLDISVTQDSNTGTVASLVASTNSDTSPLTLESTASSDHDEFSSLPSTVNILNENNQSTLLLPLKISVSQDTNTDTVASLVASTNSDTSPLTLESTASSDHDEFSSLPSTVNILNENNQSTLLLPLKISVSQDSNIDTIASFIVTTNTDSSPVTLEPTASTDQYMSTILLRNSDLSKTELLVPFTAVYSSIYFNKVFTNILTDLNSSLSPEISSNMDLPFSSYEPTASTYQYVSTALLRSHHISSENTDIFLPRKISISQASIGEDVSTVLTASIDSQRGFNKSSVPLTTGVMGFQDSLFNATISASSSTFEISTKI</sequence>
<feature type="disulfide bond" evidence="6">
    <location>
        <begin position="267"/>
        <end position="274"/>
    </location>
</feature>
<dbReference type="Pfam" id="PF00014">
    <property type="entry name" value="Kunitz_BPTI"/>
    <property type="match status" value="2"/>
</dbReference>
<evidence type="ECO:0000256" key="5">
    <source>
        <dbReference type="ARBA" id="ARBA00023157"/>
    </source>
</evidence>
<evidence type="ECO:0000256" key="6">
    <source>
        <dbReference type="PROSITE-ProRule" id="PRU00500"/>
    </source>
</evidence>
<dbReference type="SMART" id="SM00131">
    <property type="entry name" value="KU"/>
    <property type="match status" value="2"/>
</dbReference>
<keyword evidence="3" id="KW-0646">Protease inhibitor</keyword>
<dbReference type="InterPro" id="IPR003582">
    <property type="entry name" value="ShKT_dom"/>
</dbReference>
<dbReference type="InterPro" id="IPR002223">
    <property type="entry name" value="Kunitz_BPTI"/>
</dbReference>
<reference evidence="14" key="1">
    <citation type="submission" date="2025-08" db="UniProtKB">
        <authorList>
            <consortium name="RefSeq"/>
        </authorList>
    </citation>
    <scope>IDENTIFICATION</scope>
</reference>
<feature type="region of interest" description="Disordered" evidence="8">
    <location>
        <begin position="1522"/>
        <end position="1544"/>
    </location>
</feature>
<accession>A0ABM4CNA8</accession>
<evidence type="ECO:0000256" key="1">
    <source>
        <dbReference type="ARBA" id="ARBA00004613"/>
    </source>
</evidence>
<organism evidence="13 14">
    <name type="scientific">Hydra vulgaris</name>
    <name type="common">Hydra</name>
    <name type="synonym">Hydra attenuata</name>
    <dbReference type="NCBI Taxonomy" id="6087"/>
    <lineage>
        <taxon>Eukaryota</taxon>
        <taxon>Metazoa</taxon>
        <taxon>Cnidaria</taxon>
        <taxon>Hydrozoa</taxon>
        <taxon>Hydroidolina</taxon>
        <taxon>Anthoathecata</taxon>
        <taxon>Aplanulata</taxon>
        <taxon>Hydridae</taxon>
        <taxon>Hydra</taxon>
    </lineage>
</organism>
<evidence type="ECO:0000256" key="4">
    <source>
        <dbReference type="ARBA" id="ARBA00022900"/>
    </source>
</evidence>
<keyword evidence="5 6" id="KW-1015">Disulfide bond</keyword>
<dbReference type="CDD" id="cd00191">
    <property type="entry name" value="TY"/>
    <property type="match status" value="3"/>
</dbReference>
<evidence type="ECO:0000259" key="10">
    <source>
        <dbReference type="PROSITE" id="PS50279"/>
    </source>
</evidence>
<dbReference type="SMART" id="SM00254">
    <property type="entry name" value="ShKT"/>
    <property type="match status" value="3"/>
</dbReference>
<dbReference type="SMART" id="SM00211">
    <property type="entry name" value="TY"/>
    <property type="match status" value="3"/>
</dbReference>
<evidence type="ECO:0000256" key="9">
    <source>
        <dbReference type="SAM" id="SignalP"/>
    </source>
</evidence>
<dbReference type="Proteomes" id="UP001652625">
    <property type="component" value="Chromosome 10"/>
</dbReference>
<feature type="compositionally biased region" description="Polar residues" evidence="8">
    <location>
        <begin position="1522"/>
        <end position="1538"/>
    </location>
</feature>
<feature type="disulfide bond" evidence="6">
    <location>
        <begin position="276"/>
        <end position="296"/>
    </location>
</feature>
<dbReference type="PROSITE" id="PS00280">
    <property type="entry name" value="BPTI_KUNITZ_1"/>
    <property type="match status" value="2"/>
</dbReference>
<feature type="domain" description="Thyroglobulin type-1" evidence="11">
    <location>
        <begin position="137"/>
        <end position="201"/>
    </location>
</feature>
<evidence type="ECO:0000259" key="12">
    <source>
        <dbReference type="PROSITE" id="PS51670"/>
    </source>
</evidence>
<keyword evidence="4" id="KW-0722">Serine protease inhibitor</keyword>
<dbReference type="PROSITE" id="PS00484">
    <property type="entry name" value="THYROGLOBULIN_1_1"/>
    <property type="match status" value="2"/>
</dbReference>
<dbReference type="PANTHER" id="PTHR10083:SF380">
    <property type="entry name" value="COLOSTRUM TRYPSIN INHIBITOR"/>
    <property type="match status" value="1"/>
</dbReference>
<keyword evidence="9" id="KW-0732">Signal</keyword>
<proteinExistence type="predicted"/>
<dbReference type="Gene3D" id="4.10.410.10">
    <property type="entry name" value="Pancreatic trypsin inhibitor Kunitz domain"/>
    <property type="match status" value="2"/>
</dbReference>
<dbReference type="Gene3D" id="4.10.800.10">
    <property type="entry name" value="Thyroglobulin type-1"/>
    <property type="match status" value="3"/>
</dbReference>
<feature type="domain" description="BPTI/Kunitz inhibitor" evidence="10">
    <location>
        <begin position="402"/>
        <end position="452"/>
    </location>
</feature>
<feature type="domain" description="Thyroglobulin type-1" evidence="11">
    <location>
        <begin position="675"/>
        <end position="740"/>
    </location>
</feature>
<feature type="signal peptide" evidence="9">
    <location>
        <begin position="1"/>
        <end position="17"/>
    </location>
</feature>
<dbReference type="PROSITE" id="PS50279">
    <property type="entry name" value="BPTI_KUNITZ_2"/>
    <property type="match status" value="2"/>
</dbReference>
<evidence type="ECO:0000256" key="8">
    <source>
        <dbReference type="SAM" id="MobiDB-lite"/>
    </source>
</evidence>
<keyword evidence="2" id="KW-0964">Secreted</keyword>
<feature type="domain" description="ShKT" evidence="12">
    <location>
        <begin position="746"/>
        <end position="782"/>
    </location>
</feature>
<dbReference type="RefSeq" id="XP_065663315.1">
    <property type="nucleotide sequence ID" value="XM_065807243.1"/>
</dbReference>
<feature type="chain" id="PRO_5045198923" evidence="9">
    <location>
        <begin position="18"/>
        <end position="2005"/>
    </location>
</feature>
<evidence type="ECO:0000259" key="11">
    <source>
        <dbReference type="PROSITE" id="PS51162"/>
    </source>
</evidence>
<name>A0ABM4CNA8_HYDVU</name>
<dbReference type="PANTHER" id="PTHR10083">
    <property type="entry name" value="KUNITZ-TYPE PROTEASE INHIBITOR-RELATED"/>
    <property type="match status" value="1"/>
</dbReference>
<dbReference type="InterPro" id="IPR000716">
    <property type="entry name" value="Thyroglobulin_1"/>
</dbReference>
<dbReference type="SUPFAM" id="SSF57610">
    <property type="entry name" value="Thyroglobulin type-1 domain"/>
    <property type="match status" value="3"/>
</dbReference>
<protein>
    <submittedName>
        <fullName evidence="14">Mucin-4 isoform X5</fullName>
    </submittedName>
</protein>
<feature type="domain" description="Thyroglobulin type-1" evidence="11">
    <location>
        <begin position="235"/>
        <end position="296"/>
    </location>
</feature>
<feature type="region of interest" description="Disordered" evidence="8">
    <location>
        <begin position="557"/>
        <end position="582"/>
    </location>
</feature>
<dbReference type="InterPro" id="IPR050098">
    <property type="entry name" value="TFPI/VKTCI-like"/>
</dbReference>
<dbReference type="CDD" id="cd00109">
    <property type="entry name" value="Kunitz-type"/>
    <property type="match status" value="1"/>
</dbReference>
<feature type="disulfide bond" evidence="6">
    <location>
        <begin position="171"/>
        <end position="178"/>
    </location>
</feature>
<dbReference type="PROSITE" id="PS51162">
    <property type="entry name" value="THYROGLOBULIN_1_2"/>
    <property type="match status" value="3"/>
</dbReference>
<dbReference type="GeneID" id="100200656"/>
<dbReference type="Gene3D" id="1.10.10.1940">
    <property type="match status" value="1"/>
</dbReference>
<dbReference type="InterPro" id="IPR020901">
    <property type="entry name" value="Prtase_inh_Kunz-CS"/>
</dbReference>
<gene>
    <name evidence="14" type="primary">LOC100200656</name>
</gene>
<feature type="domain" description="ShKT" evidence="12">
    <location>
        <begin position="340"/>
        <end position="375"/>
    </location>
</feature>
<dbReference type="PROSITE" id="PS51670">
    <property type="entry name" value="SHKT"/>
    <property type="match status" value="2"/>
</dbReference>
<dbReference type="SUPFAM" id="SSF57362">
    <property type="entry name" value="BPTI-like"/>
    <property type="match status" value="2"/>
</dbReference>